<protein>
    <submittedName>
        <fullName evidence="3">Flagellar hook-length control protein FliK</fullName>
    </submittedName>
</protein>
<proteinExistence type="predicted"/>
<dbReference type="Pfam" id="PF02120">
    <property type="entry name" value="Flg_hook"/>
    <property type="match status" value="1"/>
</dbReference>
<keyword evidence="3" id="KW-0282">Flagellum</keyword>
<evidence type="ECO:0000259" key="2">
    <source>
        <dbReference type="Pfam" id="PF02120"/>
    </source>
</evidence>
<accession>A0ABS9RT07</accession>
<reference evidence="3 4" key="1">
    <citation type="submission" date="2022-02" db="EMBL/GenBank/DDBJ databases">
        <title>Halomonas fukangensis sp. nov., a halophilic bacterium isolated from a bulk soil of Kalidium foliatum at Fukang.</title>
        <authorList>
            <person name="Huang Y."/>
        </authorList>
    </citation>
    <scope>NUCLEOTIDE SEQUENCE [LARGE SCALE GENOMIC DNA]</scope>
    <source>
        <strain evidence="3 4">EGI 63088</strain>
    </source>
</reference>
<dbReference type="Proteomes" id="UP001202117">
    <property type="component" value="Unassembled WGS sequence"/>
</dbReference>
<gene>
    <name evidence="3" type="ORF">MKP05_07505</name>
</gene>
<dbReference type="InterPro" id="IPR021136">
    <property type="entry name" value="Flagellar_hook_control-like_C"/>
</dbReference>
<name>A0ABS9RT07_9GAMM</name>
<keyword evidence="4" id="KW-1185">Reference proteome</keyword>
<evidence type="ECO:0000313" key="4">
    <source>
        <dbReference type="Proteomes" id="UP001202117"/>
    </source>
</evidence>
<feature type="compositionally biased region" description="Basic and acidic residues" evidence="1">
    <location>
        <begin position="42"/>
        <end position="58"/>
    </location>
</feature>
<organism evidence="3 4">
    <name type="scientific">Halomonas flagellata</name>
    <dbReference type="NCBI Taxonomy" id="2920385"/>
    <lineage>
        <taxon>Bacteria</taxon>
        <taxon>Pseudomonadati</taxon>
        <taxon>Pseudomonadota</taxon>
        <taxon>Gammaproteobacteria</taxon>
        <taxon>Oceanospirillales</taxon>
        <taxon>Halomonadaceae</taxon>
        <taxon>Halomonas</taxon>
    </lineage>
</organism>
<comment type="caution">
    <text evidence="3">The sequence shown here is derived from an EMBL/GenBank/DDBJ whole genome shotgun (WGS) entry which is preliminary data.</text>
</comment>
<dbReference type="RefSeq" id="WP_240567741.1">
    <property type="nucleotide sequence ID" value="NZ_JAKVPY010000007.1"/>
</dbReference>
<feature type="domain" description="Flagellar hook-length control protein-like C-terminal" evidence="2">
    <location>
        <begin position="304"/>
        <end position="381"/>
    </location>
</feature>
<evidence type="ECO:0000256" key="1">
    <source>
        <dbReference type="SAM" id="MobiDB-lite"/>
    </source>
</evidence>
<feature type="compositionally biased region" description="Basic and acidic residues" evidence="1">
    <location>
        <begin position="302"/>
        <end position="311"/>
    </location>
</feature>
<keyword evidence="3" id="KW-0969">Cilium</keyword>
<feature type="region of interest" description="Disordered" evidence="1">
    <location>
        <begin position="292"/>
        <end position="312"/>
    </location>
</feature>
<evidence type="ECO:0000313" key="3">
    <source>
        <dbReference type="EMBL" id="MCH4562974.1"/>
    </source>
</evidence>
<sequence>MSGINLLIDTLLHQVLGKRVDTPPPKALNEPVKPVAPSEAPRALHSDSRLDARAREPITPEITRTSRQPGSAPIAPRSTGDIPPPSTQTHFSPSARSIADLLIRFPAPPSVVRPPVPLIAAGDPASPAQLAERLQGSVRDSGLFYESHLTRWFRGELPRGQLQREPQMWRTQRFSPASPAVARERLAPLQVNMPLPGTGRTRGGEAPAGTTFTATAATGVAGREPSAPDAGQPLPDEATSRPVRVAREPLHESLQGIVRHQLEMLAMPVLRWEGDIWTGIFMALVVHLPPGEREDEEAPDDEAGRQEHESQGWRSAMTLQVAGLGEVGVDLWLRGERLDLALRAHETGVLRELEQGIARLTPRLEACGLEDVRVCVRPAGPGGAP</sequence>
<dbReference type="EMBL" id="JAKVPY010000007">
    <property type="protein sequence ID" value="MCH4562974.1"/>
    <property type="molecule type" value="Genomic_DNA"/>
</dbReference>
<feature type="region of interest" description="Disordered" evidence="1">
    <location>
        <begin position="19"/>
        <end position="92"/>
    </location>
</feature>
<keyword evidence="3" id="KW-0966">Cell projection</keyword>